<dbReference type="EMBL" id="VUNQ01000033">
    <property type="protein sequence ID" value="MSU02454.1"/>
    <property type="molecule type" value="Genomic_DNA"/>
</dbReference>
<keyword evidence="2" id="KW-1185">Reference proteome</keyword>
<reference evidence="1 2" key="1">
    <citation type="submission" date="2019-09" db="EMBL/GenBank/DDBJ databases">
        <title>In-depth cultivation of the pig gut microbiome towards novel bacterial diversity and tailored functional studies.</title>
        <authorList>
            <person name="Wylensek D."/>
            <person name="Hitch T.C.A."/>
            <person name="Clavel T."/>
        </authorList>
    </citation>
    <scope>NUCLEOTIDE SEQUENCE [LARGE SCALE GENOMIC DNA]</scope>
    <source>
        <strain evidence="1 2">WCA3-693-APC-4?</strain>
    </source>
</reference>
<accession>A0A6N7Y0R9</accession>
<organism evidence="1 2">
    <name type="scientific">Tissierella pigra</name>
    <dbReference type="NCBI Taxonomy" id="2607614"/>
    <lineage>
        <taxon>Bacteria</taxon>
        <taxon>Bacillati</taxon>
        <taxon>Bacillota</taxon>
        <taxon>Tissierellia</taxon>
        <taxon>Tissierellales</taxon>
        <taxon>Tissierellaceae</taxon>
        <taxon>Tissierella</taxon>
    </lineage>
</organism>
<name>A0A6N7Y0R9_9FIRM</name>
<proteinExistence type="predicted"/>
<gene>
    <name evidence="1" type="ORF">FYJ83_13410</name>
</gene>
<dbReference type="Proteomes" id="UP000469523">
    <property type="component" value="Unassembled WGS sequence"/>
</dbReference>
<comment type="caution">
    <text evidence="1">The sequence shown here is derived from an EMBL/GenBank/DDBJ whole genome shotgun (WGS) entry which is preliminary data.</text>
</comment>
<dbReference type="PANTHER" id="PTHR34351:SF2">
    <property type="entry name" value="DUF58 DOMAIN-CONTAINING PROTEIN"/>
    <property type="match status" value="1"/>
</dbReference>
<evidence type="ECO:0000313" key="2">
    <source>
        <dbReference type="Proteomes" id="UP000469523"/>
    </source>
</evidence>
<dbReference type="AlphaFoldDB" id="A0A6N7Y0R9"/>
<protein>
    <submittedName>
        <fullName evidence="1">DUF58 domain-containing protein</fullName>
    </submittedName>
</protein>
<sequence length="358" mass="41774">MIWFLLGLVVFTYLINKITLDYGFKNLSYRMDIDKRTGEIGEDIEIISTIENKKFLTVFFLKVSEIFPKGFNIEKNIYTLFIMPYQRVRRKYKIQGSKRGIYSINNSHLELGDFIGLKTKHQYRENQNEIIIFPQKLDIEKSITPLGSFNGDISVKRWIIDDPLMNIGIREYTGNESERFIHWPSSLKYNSLMVKNFDFTTDNNVLIALNIESMKPYWQCIDEEAIEKSISITRAIMEEFEDLKIPYGFISNAHDRNSNYTKGHFYHPGLGNHRLYNFLEILGSINYIISSTFEETLNDILKSQGNYTTVVIVTPKVLEPYIDVINSLSKVVNKVVCISIKGEDLKDLNRNILKYRSD</sequence>
<dbReference type="PANTHER" id="PTHR34351">
    <property type="entry name" value="SLR1927 PROTEIN-RELATED"/>
    <property type="match status" value="1"/>
</dbReference>
<evidence type="ECO:0000313" key="1">
    <source>
        <dbReference type="EMBL" id="MSU02454.1"/>
    </source>
</evidence>
<dbReference type="RefSeq" id="WP_154441330.1">
    <property type="nucleotide sequence ID" value="NZ_VUNQ01000033.1"/>
</dbReference>